<dbReference type="PANTHER" id="PTHR33930">
    <property type="entry name" value="ALKYL HYDROPEROXIDE REDUCTASE AHPD"/>
    <property type="match status" value="1"/>
</dbReference>
<proteinExistence type="predicted"/>
<dbReference type="EMBL" id="LGCK01000014">
    <property type="protein sequence ID" value="KPL70192.1"/>
    <property type="molecule type" value="Genomic_DNA"/>
</dbReference>
<name>A0A0P6XMN5_9CHLR</name>
<dbReference type="Pfam" id="PF02627">
    <property type="entry name" value="CMD"/>
    <property type="match status" value="1"/>
</dbReference>
<evidence type="ECO:0000313" key="2">
    <source>
        <dbReference type="EMBL" id="KPL70192.1"/>
    </source>
</evidence>
<dbReference type="NCBIfam" id="TIGR00778">
    <property type="entry name" value="ahpD_dom"/>
    <property type="match status" value="1"/>
</dbReference>
<dbReference type="InterPro" id="IPR004675">
    <property type="entry name" value="AhpD_core"/>
</dbReference>
<protein>
    <recommendedName>
        <fullName evidence="1">Carboxymuconolactone decarboxylase-like domain-containing protein</fullName>
    </recommendedName>
</protein>
<organism evidence="2 3">
    <name type="scientific">Leptolinea tardivitalis</name>
    <dbReference type="NCBI Taxonomy" id="229920"/>
    <lineage>
        <taxon>Bacteria</taxon>
        <taxon>Bacillati</taxon>
        <taxon>Chloroflexota</taxon>
        <taxon>Anaerolineae</taxon>
        <taxon>Anaerolineales</taxon>
        <taxon>Anaerolineaceae</taxon>
        <taxon>Leptolinea</taxon>
    </lineage>
</organism>
<feature type="domain" description="Carboxymuconolactone decarboxylase-like" evidence="1">
    <location>
        <begin position="6"/>
        <end position="77"/>
    </location>
</feature>
<evidence type="ECO:0000313" key="3">
    <source>
        <dbReference type="Proteomes" id="UP000050430"/>
    </source>
</evidence>
<reference evidence="2 3" key="1">
    <citation type="submission" date="2015-07" db="EMBL/GenBank/DDBJ databases">
        <title>Genome sequence of Leptolinea tardivitalis DSM 16556.</title>
        <authorList>
            <person name="Hemp J."/>
            <person name="Ward L.M."/>
            <person name="Pace L.A."/>
            <person name="Fischer W.W."/>
        </authorList>
    </citation>
    <scope>NUCLEOTIDE SEQUENCE [LARGE SCALE GENOMIC DNA]</scope>
    <source>
        <strain evidence="2 3">YMTK-2</strain>
    </source>
</reference>
<keyword evidence="3" id="KW-1185">Reference proteome</keyword>
<dbReference type="RefSeq" id="WP_062422041.1">
    <property type="nucleotide sequence ID" value="NZ_BBYA01000010.1"/>
</dbReference>
<dbReference type="OrthoDB" id="1683318at2"/>
<dbReference type="AlphaFoldDB" id="A0A0P6XMN5"/>
<dbReference type="GO" id="GO:0051920">
    <property type="term" value="F:peroxiredoxin activity"/>
    <property type="evidence" value="ECO:0007669"/>
    <property type="project" value="InterPro"/>
</dbReference>
<dbReference type="InterPro" id="IPR003779">
    <property type="entry name" value="CMD-like"/>
</dbReference>
<dbReference type="STRING" id="229920.ADM99_13430"/>
<dbReference type="PANTHER" id="PTHR33930:SF8">
    <property type="entry name" value="4-CARBOXYMUCONOLACTONE DECARBOXYLASE"/>
    <property type="match status" value="1"/>
</dbReference>
<dbReference type="SUPFAM" id="SSF69118">
    <property type="entry name" value="AhpD-like"/>
    <property type="match status" value="1"/>
</dbReference>
<dbReference type="Gene3D" id="1.20.1290.10">
    <property type="entry name" value="AhpD-like"/>
    <property type="match status" value="1"/>
</dbReference>
<gene>
    <name evidence="2" type="ORF">ADM99_13430</name>
</gene>
<sequence>MFLLEETNELYDQFSGKALEAGRIDKKTKELIAVCCSVMADCVPCIQWHYSQAVEAGATAEEISEVLAIPMAISAGSKRAKYGPVVTELQNHL</sequence>
<accession>A0A0P6XMN5</accession>
<evidence type="ECO:0000259" key="1">
    <source>
        <dbReference type="Pfam" id="PF02627"/>
    </source>
</evidence>
<dbReference type="Proteomes" id="UP000050430">
    <property type="component" value="Unassembled WGS sequence"/>
</dbReference>
<dbReference type="InterPro" id="IPR029032">
    <property type="entry name" value="AhpD-like"/>
</dbReference>
<comment type="caution">
    <text evidence="2">The sequence shown here is derived from an EMBL/GenBank/DDBJ whole genome shotgun (WGS) entry which is preliminary data.</text>
</comment>